<accession>A0A1I1HPL0</accession>
<organism evidence="1 2">
    <name type="scientific">Fructobacillus durionis</name>
    <dbReference type="NCBI Taxonomy" id="283737"/>
    <lineage>
        <taxon>Bacteria</taxon>
        <taxon>Bacillati</taxon>
        <taxon>Bacillota</taxon>
        <taxon>Bacilli</taxon>
        <taxon>Lactobacillales</taxon>
        <taxon>Lactobacillaceae</taxon>
        <taxon>Fructobacillus</taxon>
    </lineage>
</organism>
<protein>
    <submittedName>
        <fullName evidence="1">Uncharacterized protein</fullName>
    </submittedName>
</protein>
<evidence type="ECO:0000313" key="1">
    <source>
        <dbReference type="EMBL" id="SFC23888.1"/>
    </source>
</evidence>
<dbReference type="AlphaFoldDB" id="A0A1I1HPL0"/>
<sequence>MDEQTMQLTAKLAEITVRNTASAVIEKIKTVKAKKNDQETIAELTEIIQDLIDDKQNLVLISKGLENELVSQKLTDDDVKSISDTILPIIIKFAEASDDGGQLVENINLIKPLISKEMLTIMQLLGFNYKKAIGEPLTQLLNNKIKSFEITENDELQLAVVQRDTEYYKLMQNEKAIQNIKDFKQ</sequence>
<dbReference type="Proteomes" id="UP000199376">
    <property type="component" value="Unassembled WGS sequence"/>
</dbReference>
<dbReference type="STRING" id="283737.SAMN05660453_0030"/>
<dbReference type="EMBL" id="FOLI01000011">
    <property type="protein sequence ID" value="SFC23888.1"/>
    <property type="molecule type" value="Genomic_DNA"/>
</dbReference>
<reference evidence="1 2" key="1">
    <citation type="submission" date="2016-10" db="EMBL/GenBank/DDBJ databases">
        <authorList>
            <person name="de Groot N.N."/>
        </authorList>
    </citation>
    <scope>NUCLEOTIDE SEQUENCE [LARGE SCALE GENOMIC DNA]</scope>
    <source>
        <strain evidence="1 2">DSM 19113</strain>
    </source>
</reference>
<proteinExistence type="predicted"/>
<keyword evidence="2" id="KW-1185">Reference proteome</keyword>
<evidence type="ECO:0000313" key="2">
    <source>
        <dbReference type="Proteomes" id="UP000199376"/>
    </source>
</evidence>
<gene>
    <name evidence="1" type="ORF">SAMN05660453_0030</name>
</gene>
<name>A0A1I1HPL0_9LACO</name>